<keyword evidence="4 8" id="KW-0521">NADP</keyword>
<comment type="similarity">
    <text evidence="8">Belongs to the shikimate dehydrogenase family.</text>
</comment>
<feature type="binding site" evidence="8">
    <location>
        <position position="110"/>
    </location>
    <ligand>
        <name>shikimate</name>
        <dbReference type="ChEBI" id="CHEBI:36208"/>
    </ligand>
</feature>
<comment type="catalytic activity">
    <reaction evidence="7 8">
        <text>shikimate + NADP(+) = 3-dehydroshikimate + NADPH + H(+)</text>
        <dbReference type="Rhea" id="RHEA:17737"/>
        <dbReference type="ChEBI" id="CHEBI:15378"/>
        <dbReference type="ChEBI" id="CHEBI:16630"/>
        <dbReference type="ChEBI" id="CHEBI:36208"/>
        <dbReference type="ChEBI" id="CHEBI:57783"/>
        <dbReference type="ChEBI" id="CHEBI:58349"/>
        <dbReference type="EC" id="1.1.1.25"/>
    </reaction>
</comment>
<evidence type="ECO:0000256" key="7">
    <source>
        <dbReference type="ARBA" id="ARBA00049442"/>
    </source>
</evidence>
<feature type="binding site" evidence="8">
    <location>
        <position position="261"/>
    </location>
    <ligand>
        <name>shikimate</name>
        <dbReference type="ChEBI" id="CHEBI:36208"/>
    </ligand>
</feature>
<dbReference type="Pfam" id="PF01488">
    <property type="entry name" value="Shikimate_DH"/>
    <property type="match status" value="1"/>
</dbReference>
<evidence type="ECO:0000256" key="9">
    <source>
        <dbReference type="SAM" id="Phobius"/>
    </source>
</evidence>
<dbReference type="EMBL" id="SOIJ01000035">
    <property type="protein sequence ID" value="TET94111.1"/>
    <property type="molecule type" value="Genomic_DNA"/>
</dbReference>
<dbReference type="NCBIfam" id="NF001319">
    <property type="entry name" value="PRK00258.3-3"/>
    <property type="match status" value="1"/>
</dbReference>
<comment type="caution">
    <text evidence="13">The sequence shown here is derived from an EMBL/GenBank/DDBJ whole genome shotgun (WGS) entry which is preliminary data.</text>
</comment>
<keyword evidence="3 8" id="KW-0028">Amino-acid biosynthesis</keyword>
<evidence type="ECO:0000256" key="1">
    <source>
        <dbReference type="ARBA" id="ARBA00004871"/>
    </source>
</evidence>
<feature type="binding site" evidence="8">
    <location>
        <position position="95"/>
    </location>
    <ligand>
        <name>shikimate</name>
        <dbReference type="ChEBI" id="CHEBI:36208"/>
    </ligand>
</feature>
<dbReference type="Pfam" id="PF18317">
    <property type="entry name" value="SDH_C"/>
    <property type="match status" value="1"/>
</dbReference>
<dbReference type="GO" id="GO:0050661">
    <property type="term" value="F:NADP binding"/>
    <property type="evidence" value="ECO:0007669"/>
    <property type="project" value="InterPro"/>
</dbReference>
<feature type="binding site" evidence="8">
    <location>
        <position position="70"/>
    </location>
    <ligand>
        <name>shikimate</name>
        <dbReference type="ChEBI" id="CHEBI:36208"/>
    </ligand>
</feature>
<feature type="domain" description="SDH C-terminal" evidence="12">
    <location>
        <begin position="254"/>
        <end position="284"/>
    </location>
</feature>
<evidence type="ECO:0000259" key="12">
    <source>
        <dbReference type="Pfam" id="PF18317"/>
    </source>
</evidence>
<evidence type="ECO:0000256" key="4">
    <source>
        <dbReference type="ARBA" id="ARBA00022857"/>
    </source>
</evidence>
<dbReference type="GO" id="GO:0009423">
    <property type="term" value="P:chorismate biosynthetic process"/>
    <property type="evidence" value="ECO:0007669"/>
    <property type="project" value="UniProtKB-UniRule"/>
</dbReference>
<feature type="active site" description="Proton acceptor" evidence="8">
    <location>
        <position position="74"/>
    </location>
</feature>
<dbReference type="InterPro" id="IPR041121">
    <property type="entry name" value="SDH_C"/>
</dbReference>
<dbReference type="InterPro" id="IPR006151">
    <property type="entry name" value="Shikm_DH/Glu-tRNA_Rdtase"/>
</dbReference>
<keyword evidence="9" id="KW-0812">Transmembrane</keyword>
<dbReference type="PANTHER" id="PTHR21089:SF1">
    <property type="entry name" value="BIFUNCTIONAL 3-DEHYDROQUINATE DEHYDRATASE_SHIKIMATE DEHYDROGENASE, CHLOROPLASTIC"/>
    <property type="match status" value="1"/>
</dbReference>
<dbReference type="Proteomes" id="UP000316925">
    <property type="component" value="Unassembled WGS sequence"/>
</dbReference>
<dbReference type="Pfam" id="PF08501">
    <property type="entry name" value="Shikimate_dh_N"/>
    <property type="match status" value="1"/>
</dbReference>
<feature type="transmembrane region" description="Helical" evidence="9">
    <location>
        <begin position="12"/>
        <end position="33"/>
    </location>
</feature>
<proteinExistence type="inferred from homology"/>
<keyword evidence="6 8" id="KW-0057">Aromatic amino acid biosynthesis</keyword>
<dbReference type="AlphaFoldDB" id="A0A523YRH0"/>
<dbReference type="GO" id="GO:0004764">
    <property type="term" value="F:shikimate 3-dehydrogenase (NADP+) activity"/>
    <property type="evidence" value="ECO:0007669"/>
    <property type="project" value="UniProtKB-UniRule"/>
</dbReference>
<feature type="transmembrane region" description="Helical" evidence="9">
    <location>
        <begin position="131"/>
        <end position="152"/>
    </location>
</feature>
<dbReference type="HAMAP" id="MF_00222">
    <property type="entry name" value="Shikimate_DH_AroE"/>
    <property type="match status" value="1"/>
</dbReference>
<keyword evidence="9" id="KW-0472">Membrane</keyword>
<feature type="binding site" evidence="8">
    <location>
        <begin position="159"/>
        <end position="164"/>
    </location>
    <ligand>
        <name>NADP(+)</name>
        <dbReference type="ChEBI" id="CHEBI:58349"/>
    </ligand>
</feature>
<organism evidence="13 14">
    <name type="scientific">Aerophobetes bacterium</name>
    <dbReference type="NCBI Taxonomy" id="2030807"/>
    <lineage>
        <taxon>Bacteria</taxon>
        <taxon>Candidatus Aerophobota</taxon>
    </lineage>
</organism>
<gene>
    <name evidence="8 13" type="primary">aroE</name>
    <name evidence="13" type="ORF">E3J33_00690</name>
</gene>
<dbReference type="UniPathway" id="UPA00053">
    <property type="reaction ID" value="UER00087"/>
</dbReference>
<dbReference type="InterPro" id="IPR046346">
    <property type="entry name" value="Aminoacid_DH-like_N_sf"/>
</dbReference>
<dbReference type="SUPFAM" id="SSF51735">
    <property type="entry name" value="NAD(P)-binding Rossmann-fold domains"/>
    <property type="match status" value="1"/>
</dbReference>
<dbReference type="Gene3D" id="3.40.50.10860">
    <property type="entry name" value="Leucine Dehydrogenase, chain A, domain 1"/>
    <property type="match status" value="1"/>
</dbReference>
<evidence type="ECO:0000256" key="8">
    <source>
        <dbReference type="HAMAP-Rule" id="MF_00222"/>
    </source>
</evidence>
<comment type="subunit">
    <text evidence="8">Homodimer.</text>
</comment>
<evidence type="ECO:0000256" key="3">
    <source>
        <dbReference type="ARBA" id="ARBA00022605"/>
    </source>
</evidence>
<feature type="domain" description="Shikimate dehydrogenase substrate binding N-terminal" evidence="11">
    <location>
        <begin position="15"/>
        <end position="97"/>
    </location>
</feature>
<dbReference type="NCBIfam" id="TIGR00507">
    <property type="entry name" value="aroE"/>
    <property type="match status" value="1"/>
</dbReference>
<evidence type="ECO:0000259" key="10">
    <source>
        <dbReference type="Pfam" id="PF01488"/>
    </source>
</evidence>
<name>A0A523YRH0_UNCAE</name>
<dbReference type="GO" id="GO:0008652">
    <property type="term" value="P:amino acid biosynthetic process"/>
    <property type="evidence" value="ECO:0007669"/>
    <property type="project" value="UniProtKB-KW"/>
</dbReference>
<feature type="binding site" evidence="8">
    <location>
        <position position="234"/>
    </location>
    <ligand>
        <name>shikimate</name>
        <dbReference type="ChEBI" id="CHEBI:36208"/>
    </ligand>
</feature>
<evidence type="ECO:0000313" key="13">
    <source>
        <dbReference type="EMBL" id="TET94111.1"/>
    </source>
</evidence>
<dbReference type="InterPro" id="IPR013708">
    <property type="entry name" value="Shikimate_DH-bd_N"/>
</dbReference>
<dbReference type="PANTHER" id="PTHR21089">
    <property type="entry name" value="SHIKIMATE DEHYDROGENASE"/>
    <property type="match status" value="1"/>
</dbReference>
<comment type="caution">
    <text evidence="8">Lacks conserved residue(s) required for the propagation of feature annotation.</text>
</comment>
<dbReference type="GO" id="GO:0009073">
    <property type="term" value="P:aromatic amino acid family biosynthetic process"/>
    <property type="evidence" value="ECO:0007669"/>
    <property type="project" value="UniProtKB-KW"/>
</dbReference>
<dbReference type="Gene3D" id="3.40.50.720">
    <property type="entry name" value="NAD(P)-binding Rossmann-like Domain"/>
    <property type="match status" value="1"/>
</dbReference>
<evidence type="ECO:0000256" key="2">
    <source>
        <dbReference type="ARBA" id="ARBA00012962"/>
    </source>
</evidence>
<feature type="binding site" evidence="8">
    <location>
        <position position="232"/>
    </location>
    <ligand>
        <name>NADP(+)</name>
        <dbReference type="ChEBI" id="CHEBI:58349"/>
    </ligand>
</feature>
<evidence type="ECO:0000256" key="6">
    <source>
        <dbReference type="ARBA" id="ARBA00023141"/>
    </source>
</evidence>
<dbReference type="InterPro" id="IPR036291">
    <property type="entry name" value="NAD(P)-bd_dom_sf"/>
</dbReference>
<accession>A0A523YRH0</accession>
<dbReference type="EC" id="1.1.1.25" evidence="2 8"/>
<dbReference type="SUPFAM" id="SSF53223">
    <property type="entry name" value="Aminoacid dehydrogenase-like, N-terminal domain"/>
    <property type="match status" value="1"/>
</dbReference>
<keyword evidence="5 8" id="KW-0560">Oxidoreductase</keyword>
<dbReference type="InterPro" id="IPR011342">
    <property type="entry name" value="Shikimate_DH"/>
</dbReference>
<feature type="domain" description="Quinate/shikimate 5-dehydrogenase/glutamyl-tRNA reductase" evidence="10">
    <location>
        <begin position="127"/>
        <end position="182"/>
    </location>
</feature>
<protein>
    <recommendedName>
        <fullName evidence="2 8">Shikimate dehydrogenase (NADP(+))</fullName>
        <shortName evidence="8">SDH</shortName>
        <ecNumber evidence="2 8">1.1.1.25</ecNumber>
    </recommendedName>
</protein>
<sequence length="294" mass="32857">MKSMRINSRTKLVGIFGYPIVHSLSPVLHNAAFAKLGLDFVYLSFPVKPEDLEDAVKAIKSLNMMGVNVTIPHKRKVLDYLDEVDHQARMMTSVNTILHQDGRLIGYNTDGEGFLESLRREGEFDPQGKRAFVIGAGGAACAISFALVKAGVKSIILTNRTREKAKILLERLKKNVKDQCKFSLVDFSQRNSPGIMDKVDLFINATSVGMHAGDSVLINPDLFPSNIFVYDVVYNRKTELLKEAEKRNLPSLGGVGMLVYQATLSFKIWTSRKAPIDEMRNILRAEFNEHKVKG</sequence>
<feature type="binding site" evidence="8">
    <location>
        <begin position="23"/>
        <end position="25"/>
    </location>
    <ligand>
        <name>shikimate</name>
        <dbReference type="ChEBI" id="CHEBI:36208"/>
    </ligand>
</feature>
<comment type="function">
    <text evidence="8">Involved in the biosynthesis of the chorismate, which leads to the biosynthesis of aromatic amino acids. Catalyzes the reversible NADPH linked reduction of 3-dehydroshikimate (DHSA) to yield shikimate (SA).</text>
</comment>
<dbReference type="GO" id="GO:0019632">
    <property type="term" value="P:shikimate metabolic process"/>
    <property type="evidence" value="ECO:0007669"/>
    <property type="project" value="InterPro"/>
</dbReference>
<evidence type="ECO:0000256" key="5">
    <source>
        <dbReference type="ARBA" id="ARBA00023002"/>
    </source>
</evidence>
<dbReference type="CDD" id="cd01065">
    <property type="entry name" value="NAD_bind_Shikimate_DH"/>
    <property type="match status" value="1"/>
</dbReference>
<dbReference type="InterPro" id="IPR022893">
    <property type="entry name" value="Shikimate_DH_fam"/>
</dbReference>
<reference evidence="13 14" key="1">
    <citation type="submission" date="2019-03" db="EMBL/GenBank/DDBJ databases">
        <title>Metabolic potential of uncultured bacteria and archaea associated with petroleum seepage in deep-sea sediments.</title>
        <authorList>
            <person name="Dong X."/>
            <person name="Hubert C."/>
        </authorList>
    </citation>
    <scope>NUCLEOTIDE SEQUENCE [LARGE SCALE GENOMIC DNA]</scope>
    <source>
        <strain evidence="13">E29_bin28</strain>
    </source>
</reference>
<feature type="binding site" evidence="8">
    <location>
        <begin position="135"/>
        <end position="139"/>
    </location>
    <ligand>
        <name>NADP(+)</name>
        <dbReference type="ChEBI" id="CHEBI:58349"/>
    </ligand>
</feature>
<comment type="pathway">
    <text evidence="1 8">Metabolic intermediate biosynthesis; chorismate biosynthesis; chorismate from D-erythrose 4-phosphate and phosphoenolpyruvate: step 4/7.</text>
</comment>
<feature type="binding site" evidence="8">
    <location>
        <position position="254"/>
    </location>
    <ligand>
        <name>NADP(+)</name>
        <dbReference type="ChEBI" id="CHEBI:58349"/>
    </ligand>
</feature>
<evidence type="ECO:0000259" key="11">
    <source>
        <dbReference type="Pfam" id="PF08501"/>
    </source>
</evidence>
<keyword evidence="9" id="KW-1133">Transmembrane helix</keyword>
<evidence type="ECO:0000313" key="14">
    <source>
        <dbReference type="Proteomes" id="UP000316925"/>
    </source>
</evidence>